<organism evidence="2 3">
    <name type="scientific">Lautropia mirabilis ATCC 51599</name>
    <dbReference type="NCBI Taxonomy" id="887898"/>
    <lineage>
        <taxon>Bacteria</taxon>
        <taxon>Pseudomonadati</taxon>
        <taxon>Pseudomonadota</taxon>
        <taxon>Betaproteobacteria</taxon>
        <taxon>Burkholderiales</taxon>
        <taxon>Burkholderiaceae</taxon>
        <taxon>Lautropia</taxon>
    </lineage>
</organism>
<dbReference type="EMBL" id="AEQP01000022">
    <property type="protein sequence ID" value="EFV93996.1"/>
    <property type="molecule type" value="Genomic_DNA"/>
</dbReference>
<proteinExistence type="predicted"/>
<evidence type="ECO:0000313" key="3">
    <source>
        <dbReference type="Proteomes" id="UP000011021"/>
    </source>
</evidence>
<name>E7RZK2_9BURK</name>
<protein>
    <submittedName>
        <fullName evidence="2">Uncharacterized protein</fullName>
    </submittedName>
</protein>
<sequence length="128" mass="13460">MEPSQAHPRLVRCAALPTGRAFLIFGVVHPANPCRPVPVGALPYTACIAGRPDMARHACAFFPSIHRRYSSQHIASSSLATPPPGLPAGSAADASFEATGELSTWPLPLRGSRLGELAQTLTPVSQPQ</sequence>
<evidence type="ECO:0000256" key="1">
    <source>
        <dbReference type="SAM" id="MobiDB-lite"/>
    </source>
</evidence>
<evidence type="ECO:0000313" key="2">
    <source>
        <dbReference type="EMBL" id="EFV93996.1"/>
    </source>
</evidence>
<comment type="caution">
    <text evidence="2">The sequence shown here is derived from an EMBL/GenBank/DDBJ whole genome shotgun (WGS) entry which is preliminary data.</text>
</comment>
<accession>E7RZK2</accession>
<dbReference type="Proteomes" id="UP000011021">
    <property type="component" value="Unassembled WGS sequence"/>
</dbReference>
<reference evidence="2 3" key="1">
    <citation type="submission" date="2010-12" db="EMBL/GenBank/DDBJ databases">
        <authorList>
            <person name="Muzny D."/>
            <person name="Qin X."/>
            <person name="Deng J."/>
            <person name="Jiang H."/>
            <person name="Liu Y."/>
            <person name="Qu J."/>
            <person name="Song X.-Z."/>
            <person name="Zhang L."/>
            <person name="Thornton R."/>
            <person name="Coyle M."/>
            <person name="Francisco L."/>
            <person name="Jackson L."/>
            <person name="Javaid M."/>
            <person name="Korchina V."/>
            <person name="Kovar C."/>
            <person name="Mata R."/>
            <person name="Mathew T."/>
            <person name="Ngo R."/>
            <person name="Nguyen L."/>
            <person name="Nguyen N."/>
            <person name="Okwuonu G."/>
            <person name="Ongeri F."/>
            <person name="Pham C."/>
            <person name="Simmons D."/>
            <person name="Wilczek-Boney K."/>
            <person name="Hale W."/>
            <person name="Jakkamsetti A."/>
            <person name="Pham P."/>
            <person name="Ruth R."/>
            <person name="San Lucas F."/>
            <person name="Warren J."/>
            <person name="Zhang J."/>
            <person name="Zhao Z."/>
            <person name="Zhou C."/>
            <person name="Zhu D."/>
            <person name="Lee S."/>
            <person name="Bess C."/>
            <person name="Blankenburg K."/>
            <person name="Forbes L."/>
            <person name="Fu Q."/>
            <person name="Gubbala S."/>
            <person name="Hirani K."/>
            <person name="Jayaseelan J.C."/>
            <person name="Lara F."/>
            <person name="Munidasa M."/>
            <person name="Palculict T."/>
            <person name="Patil S."/>
            <person name="Pu L.-L."/>
            <person name="Saada N."/>
            <person name="Tang L."/>
            <person name="Weissenberger G."/>
            <person name="Zhu Y."/>
            <person name="Hemphill L."/>
            <person name="Shang Y."/>
            <person name="Youmans B."/>
            <person name="Ayvaz T."/>
            <person name="Ross M."/>
            <person name="Santibanez J."/>
            <person name="Aqrawi P."/>
            <person name="Gross S."/>
            <person name="Joshi V."/>
            <person name="Fowler G."/>
            <person name="Nazareth L."/>
            <person name="Reid J."/>
            <person name="Worley K."/>
            <person name="Petrosino J."/>
            <person name="Highlander S."/>
            <person name="Gibbs R."/>
        </authorList>
    </citation>
    <scope>NUCLEOTIDE SEQUENCE [LARGE SCALE GENOMIC DNA]</scope>
    <source>
        <strain evidence="2 3">ATCC 51599</strain>
    </source>
</reference>
<dbReference type="STRING" id="887898.HMPREF0551_2111"/>
<keyword evidence="3" id="KW-1185">Reference proteome</keyword>
<dbReference type="AlphaFoldDB" id="E7RZK2"/>
<gene>
    <name evidence="2" type="ORF">HMPREF0551_2111</name>
</gene>
<dbReference type="HOGENOM" id="CLU_1956835_0_0_4"/>
<feature type="region of interest" description="Disordered" evidence="1">
    <location>
        <begin position="73"/>
        <end position="94"/>
    </location>
</feature>